<dbReference type="AlphaFoldDB" id="A0A1F5WFS7"/>
<sequence>MGIYLILHNIRSLHNVGSIFRTADAAGVKKIYLTGYTPSPYDFFGPPAGGLRKEFAKTALGAEKFVMWEQRKNISALIKELKRTSPPRDAHLSSWDEVFIISLEQSQRAVPYNKLAAIYRSKFKKHNRNSFPRYTAMALIVGNEVRGISPAILKKSDAIIEIPMRGRKESLNVAVAAGIALYSLREQFGGTHEERVGVL</sequence>
<evidence type="ECO:0000259" key="3">
    <source>
        <dbReference type="Pfam" id="PF00588"/>
    </source>
</evidence>
<reference evidence="4 5" key="1">
    <citation type="journal article" date="2016" name="Nat. Commun.">
        <title>Thousands of microbial genomes shed light on interconnected biogeochemical processes in an aquifer system.</title>
        <authorList>
            <person name="Anantharaman K."/>
            <person name="Brown C.T."/>
            <person name="Hug L.A."/>
            <person name="Sharon I."/>
            <person name="Castelle C.J."/>
            <person name="Probst A.J."/>
            <person name="Thomas B.C."/>
            <person name="Singh A."/>
            <person name="Wilkins M.J."/>
            <person name="Karaoz U."/>
            <person name="Brodie E.L."/>
            <person name="Williams K.H."/>
            <person name="Hubbard S.S."/>
            <person name="Banfield J.F."/>
        </authorList>
    </citation>
    <scope>NUCLEOTIDE SEQUENCE [LARGE SCALE GENOMIC DNA]</scope>
</reference>
<dbReference type="SUPFAM" id="SSF75217">
    <property type="entry name" value="alpha/beta knot"/>
    <property type="match status" value="1"/>
</dbReference>
<dbReference type="InterPro" id="IPR051259">
    <property type="entry name" value="rRNA_Methyltransferase"/>
</dbReference>
<dbReference type="Gene3D" id="3.40.1280.10">
    <property type="match status" value="1"/>
</dbReference>
<dbReference type="InterPro" id="IPR029028">
    <property type="entry name" value="Alpha/beta_knot_MTases"/>
</dbReference>
<keyword evidence="2" id="KW-0808">Transferase</keyword>
<name>A0A1F5WFS7_9BACT</name>
<evidence type="ECO:0000256" key="2">
    <source>
        <dbReference type="ARBA" id="ARBA00022679"/>
    </source>
</evidence>
<accession>A0A1F5WFS7</accession>
<keyword evidence="1" id="KW-0489">Methyltransferase</keyword>
<dbReference type="GO" id="GO:0003723">
    <property type="term" value="F:RNA binding"/>
    <property type="evidence" value="ECO:0007669"/>
    <property type="project" value="InterPro"/>
</dbReference>
<evidence type="ECO:0000313" key="4">
    <source>
        <dbReference type="EMBL" id="OGF74467.1"/>
    </source>
</evidence>
<protein>
    <recommendedName>
        <fullName evidence="3">tRNA/rRNA methyltransferase SpoU type domain-containing protein</fullName>
    </recommendedName>
</protein>
<feature type="domain" description="tRNA/rRNA methyltransferase SpoU type" evidence="3">
    <location>
        <begin position="3"/>
        <end position="182"/>
    </location>
</feature>
<gene>
    <name evidence="4" type="ORF">A3J56_00830</name>
</gene>
<evidence type="ECO:0000256" key="1">
    <source>
        <dbReference type="ARBA" id="ARBA00022603"/>
    </source>
</evidence>
<dbReference type="InterPro" id="IPR001537">
    <property type="entry name" value="SpoU_MeTrfase"/>
</dbReference>
<dbReference type="GO" id="GO:0006396">
    <property type="term" value="P:RNA processing"/>
    <property type="evidence" value="ECO:0007669"/>
    <property type="project" value="InterPro"/>
</dbReference>
<dbReference type="GO" id="GO:0032259">
    <property type="term" value="P:methylation"/>
    <property type="evidence" value="ECO:0007669"/>
    <property type="project" value="UniProtKB-KW"/>
</dbReference>
<dbReference type="InterPro" id="IPR029026">
    <property type="entry name" value="tRNA_m1G_MTases_N"/>
</dbReference>
<dbReference type="EMBL" id="MFHQ01000017">
    <property type="protein sequence ID" value="OGF74467.1"/>
    <property type="molecule type" value="Genomic_DNA"/>
</dbReference>
<dbReference type="STRING" id="1798338.A3J56_00830"/>
<dbReference type="Pfam" id="PF00588">
    <property type="entry name" value="SpoU_methylase"/>
    <property type="match status" value="1"/>
</dbReference>
<dbReference type="GO" id="GO:0008173">
    <property type="term" value="F:RNA methyltransferase activity"/>
    <property type="evidence" value="ECO:0007669"/>
    <property type="project" value="InterPro"/>
</dbReference>
<comment type="caution">
    <text evidence="4">The sequence shown here is derived from an EMBL/GenBank/DDBJ whole genome shotgun (WGS) entry which is preliminary data.</text>
</comment>
<organism evidence="4 5">
    <name type="scientific">Candidatus Giovannonibacteria bacterium RIFCSPHIGHO2_02_FULL_46_20</name>
    <dbReference type="NCBI Taxonomy" id="1798338"/>
    <lineage>
        <taxon>Bacteria</taxon>
        <taxon>Candidatus Giovannoniibacteriota</taxon>
    </lineage>
</organism>
<evidence type="ECO:0000313" key="5">
    <source>
        <dbReference type="Proteomes" id="UP000178406"/>
    </source>
</evidence>
<dbReference type="PANTHER" id="PTHR43191">
    <property type="entry name" value="RRNA METHYLTRANSFERASE 3"/>
    <property type="match status" value="1"/>
</dbReference>
<dbReference type="PANTHER" id="PTHR43191:SF2">
    <property type="entry name" value="RRNA METHYLTRANSFERASE 3, MITOCHONDRIAL"/>
    <property type="match status" value="1"/>
</dbReference>
<proteinExistence type="predicted"/>
<dbReference type="Proteomes" id="UP000178406">
    <property type="component" value="Unassembled WGS sequence"/>
</dbReference>